<feature type="domain" description="Peptidase S59" evidence="12">
    <location>
        <begin position="719"/>
        <end position="860"/>
    </location>
</feature>
<dbReference type="PROSITE" id="PS51434">
    <property type="entry name" value="NUP_C"/>
    <property type="match status" value="2"/>
</dbReference>
<dbReference type="Pfam" id="PF12110">
    <property type="entry name" value="Nup96"/>
    <property type="match status" value="1"/>
</dbReference>
<evidence type="ECO:0000313" key="13">
    <source>
        <dbReference type="EMBL" id="RTG82660.1"/>
    </source>
</evidence>
<keyword evidence="14" id="KW-1185">Reference proteome</keyword>
<evidence type="ECO:0000256" key="1">
    <source>
        <dbReference type="ARBA" id="ARBA00004567"/>
    </source>
</evidence>
<dbReference type="STRING" id="6184.A0A430Q4N3"/>
<dbReference type="EMBL" id="QMKO01002749">
    <property type="protein sequence ID" value="RTG82660.1"/>
    <property type="molecule type" value="Genomic_DNA"/>
</dbReference>
<evidence type="ECO:0000313" key="14">
    <source>
        <dbReference type="Proteomes" id="UP000290809"/>
    </source>
</evidence>
<dbReference type="PANTHER" id="PTHR23198">
    <property type="entry name" value="NUCLEOPORIN"/>
    <property type="match status" value="1"/>
</dbReference>
<evidence type="ECO:0000256" key="2">
    <source>
        <dbReference type="ARBA" id="ARBA00004620"/>
    </source>
</evidence>
<dbReference type="Pfam" id="PF04096">
    <property type="entry name" value="Nucleoporin2"/>
    <property type="match status" value="2"/>
</dbReference>
<evidence type="ECO:0000256" key="5">
    <source>
        <dbReference type="ARBA" id="ARBA00022448"/>
    </source>
</evidence>
<evidence type="ECO:0000256" key="4">
    <source>
        <dbReference type="ARBA" id="ARBA00013472"/>
    </source>
</evidence>
<comment type="subcellular location">
    <subcellularLocation>
        <location evidence="2">Nucleus membrane</location>
        <topology evidence="2">Peripheral membrane protein</topology>
        <orientation evidence="2">Nucleoplasmic side</orientation>
    </subcellularLocation>
    <subcellularLocation>
        <location evidence="1">Nucleus</location>
        <location evidence="1">Nuclear pore complex</location>
    </subcellularLocation>
</comment>
<dbReference type="InterPro" id="IPR036903">
    <property type="entry name" value="Nup98_auto-Pept-S59_dom_sf"/>
</dbReference>
<evidence type="ECO:0000256" key="7">
    <source>
        <dbReference type="ARBA" id="ARBA00022816"/>
    </source>
</evidence>
<keyword evidence="7" id="KW-0509">mRNA transport</keyword>
<protein>
    <recommendedName>
        <fullName evidence="4">Nuclear pore complex protein Nup98-Nup96</fullName>
    </recommendedName>
</protein>
<evidence type="ECO:0000256" key="10">
    <source>
        <dbReference type="ARBA" id="ARBA00023132"/>
    </source>
</evidence>
<evidence type="ECO:0000256" key="3">
    <source>
        <dbReference type="ARBA" id="ARBA00008926"/>
    </source>
</evidence>
<dbReference type="InterPro" id="IPR021967">
    <property type="entry name" value="Nup98_C"/>
</dbReference>
<evidence type="ECO:0000256" key="11">
    <source>
        <dbReference type="ARBA" id="ARBA00023242"/>
    </source>
</evidence>
<dbReference type="GO" id="GO:0034398">
    <property type="term" value="P:telomere tethering at nuclear periphery"/>
    <property type="evidence" value="ECO:0007669"/>
    <property type="project" value="TreeGrafter"/>
</dbReference>
<sequence>FLFKFISTATSVFGAKPLFGTTSAAGTGTSLFGTAQATTQLGNTGFSFGQPQQQATGLGTSTSFFGQSNQAASAAKPSLFGTQPTTGTGLMFGSPSTGIFGGAKPAGATSVFGAPATGLTGLQGTQQQTGFTFGSPLGTAGGLRPAGTTGLFGANTAATTSTALKPGGLFGSGTSTGFGFGTGLNNQPTAFGNLGTTSSAGTTLFGQPATSSLTAKKPFGFGTANATGIGSFGFNQPNTGTSLFGAPAAATGFSLGTGATSGPLFGQTSTGFGLGQKPLQNVPAGSGFGGGFGLGASTAPTIGSLGNNLFGTNVGTQGLGSTGVQPVGSSLTGFGTINATGSAFGLGSNDQVAQSIKAQQQVLEVVRSMPYGQSSLFRYLNLPTNPASNADSKAQVPGAITPNTSTSGSVIVPAKYVATMFAERNRAAGLLVGSSPTSSGLNGSRVSGFRRPANSNTRLLQVANRNKVNRVYRQSLTLFSGFYEEDALTSNHNSPLSSGLRRTASLGPTAVLSPVNNDNTNFFVKRGEWKHLHLPENVRNSILERSNAITNELNQLAESSLDNNTVHSDLTVNTNTSNKQISASSGDISLKEVNKSNLSSLDQSVLTPVTTSESSRNLLNNNINRKTINSPLNNHILQQNKIDNTIRVRDTLQGSIHENNTDSILSSPSNITYDDISILRSPNSEQVHGDGDTSDWDQLSYCKPNTITTLNASGVILTKPGYYTLPTLDELSEMVIDEKCLVEDFVIGRRLYGHILFPGFTDVYGLNLDNIVHIRRREVVVYPDDEKKPPVGTSLNKRAEVCLESIWPTDKSTREPIKSPERLALMHFEERLEKATRRMDARFIEYRPESGSWVFEVKHFSKYRLDDSDGEAEDKNCDSDSLNKSQNVSKVADFKAKCLFDSDQSINDDAFNIIHRNELYGHILFPGFTDVYGLNLDNIVHIRRREVVVYPDDEKKPPVGTSLNKRAEVCLESIWPTDKSTREPIKSPERLALMHFEERLEKATRRMDARFIEYRPESGSWVFEVKHFSKYRLDDSDGEAEDKNCDSDSLNKSQNVSKVADFKAKCLFDSDQSINDDAFNIIHRNEKIGAFDSDQGTLKDFQLKSMNVIDPQFDQQSDFYIPQIFRTLPSCPIYDGIALYEDDKLDQRNDLPQSLQLSIMEMKNNLDVINGNNFLMNLYPYENITKICDTVSLKPGTNHDNMTLLNHVSHWIMDAGLWHGHGMRPSFSYSRFPEFHSMVLVCPSPRGNQYNDEVNFDLTNSITFFTLPSPIELFDEDMLNSALTTSMRVIQTGSNSLQPPCNHCPLWRPIIGLTALESYTRILNCDPLNNINVNFHESVENEKLSARLTGFKRIFSLCQALWGRHPQEAVAEAMAETDSSTDKIFNTKLINSDFPILTDTSQLWNNGECISNEVYRNYNLVNYPISMFREISGMRSLARKQAVSEWIRTQSFPWLKSKLESLRLIEASGLNETASDSFEAFSISKLNSNNYDSDILAQGIFACLVSGESGAACRLAIFDQHIPINMLRVYCLLAGITEFPHPSNSSNISVLAELDWIQAFGAHIWYICDYQANLGEILSVYSDTWHSDQKPNTKQGVPRPSPPTVDKLINPNLAVSSVKDYPISEETEGPNREIKFRDWPRDTAYHLLQLCRKQFHSLQRTLDPCSFSRRSSSSCVLDRDNLLDWAMSWHLWRFLVSYGYHHFYDDFYEDFSEISTRVCNEFATQLEAAGLWEWSVFVLLHIDCEKTREASVKCLIGRHVSLVLPSGLLNNSNKNSSSCLSDIDFMSHKISLLPTPSLTKPESFVVNRLGVPVHWIHEAKAILARHRLKAYLRKTGFNTVSQQRTLNSTEDRSQFCIFAMLEASHWFAAGRIQAADEVLSKYILPELILHTNISPYSAFQLRFESVYSALGHRIARLLEPYNSLAENCLPSDFHSGVGVYRSFGELLCLVDELTNFCKESSLLDSVLYSPSKKKLKEDIDLTKLDNLASILTKLKSKVPSVTEEINLMKINSFIEKVVRTEMAAVCIHLTSAFLAASCLENMNNEQNLSTNEMIKNQEQGTLNYLEHQLVCMTKLGLPADYRLKELRAVAEIKLSLGVV</sequence>
<keyword evidence="8" id="KW-0653">Protein transport</keyword>
<evidence type="ECO:0000259" key="12">
    <source>
        <dbReference type="PROSITE" id="PS51434"/>
    </source>
</evidence>
<comment type="caution">
    <text evidence="13">The sequence shown here is derived from an EMBL/GenBank/DDBJ whole genome shotgun (WGS) entry which is preliminary data.</text>
</comment>
<reference evidence="13 14" key="1">
    <citation type="journal article" date="2019" name="PLoS Pathog.">
        <title>Genome sequence of the bovine parasite Schistosoma bovis Tanzania.</title>
        <authorList>
            <person name="Oey H."/>
            <person name="Zakrzewski M."/>
            <person name="Gobert G."/>
            <person name="Gravermann K."/>
            <person name="Stoye J."/>
            <person name="Jones M."/>
            <person name="Mcmanus D."/>
            <person name="Krause L."/>
        </authorList>
    </citation>
    <scope>NUCLEOTIDE SEQUENCE [LARGE SCALE GENOMIC DNA]</scope>
    <source>
        <strain evidence="13 14">TAN1997</strain>
    </source>
</reference>
<feature type="non-terminal residue" evidence="13">
    <location>
        <position position="1"/>
    </location>
</feature>
<dbReference type="GO" id="GO:0031965">
    <property type="term" value="C:nuclear membrane"/>
    <property type="evidence" value="ECO:0007669"/>
    <property type="project" value="UniProtKB-SubCell"/>
</dbReference>
<proteinExistence type="inferred from homology"/>
<evidence type="ECO:0000256" key="8">
    <source>
        <dbReference type="ARBA" id="ARBA00022927"/>
    </source>
</evidence>
<dbReference type="GO" id="GO:0008139">
    <property type="term" value="F:nuclear localization sequence binding"/>
    <property type="evidence" value="ECO:0007669"/>
    <property type="project" value="TreeGrafter"/>
</dbReference>
<keyword evidence="5" id="KW-0813">Transport</keyword>
<organism evidence="13 14">
    <name type="scientific">Schistosoma bovis</name>
    <name type="common">Blood fluke</name>
    <dbReference type="NCBI Taxonomy" id="6184"/>
    <lineage>
        <taxon>Eukaryota</taxon>
        <taxon>Metazoa</taxon>
        <taxon>Spiralia</taxon>
        <taxon>Lophotrochozoa</taxon>
        <taxon>Platyhelminthes</taxon>
        <taxon>Trematoda</taxon>
        <taxon>Digenea</taxon>
        <taxon>Strigeidida</taxon>
        <taxon>Schistosomatoidea</taxon>
        <taxon>Schistosomatidae</taxon>
        <taxon>Schistosoma</taxon>
    </lineage>
</organism>
<accession>A0A430Q4N3</accession>
<keyword evidence="6" id="KW-0068">Autocatalytic cleavage</keyword>
<comment type="similarity">
    <text evidence="3">Belongs to the nucleoporin GLFG family.</text>
</comment>
<dbReference type="GO" id="GO:0006405">
    <property type="term" value="P:RNA export from nucleus"/>
    <property type="evidence" value="ECO:0007669"/>
    <property type="project" value="TreeGrafter"/>
</dbReference>
<keyword evidence="10" id="KW-0906">Nuclear pore complex</keyword>
<keyword evidence="11" id="KW-0539">Nucleus</keyword>
<dbReference type="Proteomes" id="UP000290809">
    <property type="component" value="Unassembled WGS sequence"/>
</dbReference>
<dbReference type="InterPro" id="IPR037665">
    <property type="entry name" value="Nucleoporin_S59-like"/>
</dbReference>
<dbReference type="Gene3D" id="3.30.1610.10">
    <property type="entry name" value="Peptidase S59, nucleoporin"/>
    <property type="match status" value="2"/>
</dbReference>
<name>A0A430Q4N3_SCHBO</name>
<dbReference type="PANTHER" id="PTHR23198:SF6">
    <property type="entry name" value="NUCLEAR PORE COMPLEX PROTEIN NUP98-NUP96"/>
    <property type="match status" value="1"/>
</dbReference>
<dbReference type="GO" id="GO:0006606">
    <property type="term" value="P:protein import into nucleus"/>
    <property type="evidence" value="ECO:0007669"/>
    <property type="project" value="TreeGrafter"/>
</dbReference>
<dbReference type="GO" id="GO:0017056">
    <property type="term" value="F:structural constituent of nuclear pore"/>
    <property type="evidence" value="ECO:0007669"/>
    <property type="project" value="InterPro"/>
</dbReference>
<evidence type="ECO:0000256" key="6">
    <source>
        <dbReference type="ARBA" id="ARBA00022813"/>
    </source>
</evidence>
<dbReference type="GO" id="GO:0051028">
    <property type="term" value="P:mRNA transport"/>
    <property type="evidence" value="ECO:0007669"/>
    <property type="project" value="UniProtKB-KW"/>
</dbReference>
<dbReference type="GO" id="GO:0003723">
    <property type="term" value="F:RNA binding"/>
    <property type="evidence" value="ECO:0007669"/>
    <property type="project" value="TreeGrafter"/>
</dbReference>
<dbReference type="GO" id="GO:0000973">
    <property type="term" value="P:post-transcriptional tethering of RNA polymerase II gene DNA at nuclear periphery"/>
    <property type="evidence" value="ECO:0007669"/>
    <property type="project" value="TreeGrafter"/>
</dbReference>
<dbReference type="SUPFAM" id="SSF82215">
    <property type="entry name" value="C-terminal autoproteolytic domain of nucleoporin nup98"/>
    <property type="match status" value="2"/>
</dbReference>
<dbReference type="InterPro" id="IPR007230">
    <property type="entry name" value="Nup98_auto-Pept-S59_dom"/>
</dbReference>
<gene>
    <name evidence="13" type="ORF">DC041_0010670</name>
</gene>
<evidence type="ECO:0000256" key="9">
    <source>
        <dbReference type="ARBA" id="ARBA00023010"/>
    </source>
</evidence>
<dbReference type="GO" id="GO:0044614">
    <property type="term" value="C:nuclear pore cytoplasmic filaments"/>
    <property type="evidence" value="ECO:0007669"/>
    <property type="project" value="TreeGrafter"/>
</dbReference>
<feature type="domain" description="Peptidase S59" evidence="12">
    <location>
        <begin position="879"/>
        <end position="1028"/>
    </location>
</feature>
<keyword evidence="9" id="KW-0811">Translocation</keyword>